<protein>
    <submittedName>
        <fullName evidence="5">Peptidase_M13 domain-containing protein</fullName>
    </submittedName>
</protein>
<reference evidence="5" key="1">
    <citation type="submission" date="2017-02" db="UniProtKB">
        <authorList>
            <consortium name="WormBaseParasite"/>
        </authorList>
    </citation>
    <scope>IDENTIFICATION</scope>
</reference>
<dbReference type="InterPro" id="IPR000718">
    <property type="entry name" value="Peptidase_M13"/>
</dbReference>
<evidence type="ECO:0000256" key="2">
    <source>
        <dbReference type="SAM" id="MobiDB-lite"/>
    </source>
</evidence>
<dbReference type="SUPFAM" id="SSF55486">
    <property type="entry name" value="Metalloproteases ('zincins'), catalytic domain"/>
    <property type="match status" value="1"/>
</dbReference>
<evidence type="ECO:0000259" key="3">
    <source>
        <dbReference type="Pfam" id="PF01431"/>
    </source>
</evidence>
<dbReference type="GO" id="GO:0004222">
    <property type="term" value="F:metalloendopeptidase activity"/>
    <property type="evidence" value="ECO:0007669"/>
    <property type="project" value="InterPro"/>
</dbReference>
<dbReference type="PRINTS" id="PR00786">
    <property type="entry name" value="NEPRILYSIN"/>
</dbReference>
<dbReference type="InterPro" id="IPR018497">
    <property type="entry name" value="Peptidase_M13_C"/>
</dbReference>
<dbReference type="PROSITE" id="PS51885">
    <property type="entry name" value="NEPRILYSIN"/>
    <property type="match status" value="1"/>
</dbReference>
<accession>A0A0N5CAX1</accession>
<dbReference type="PANTHER" id="PTHR11733:SF167">
    <property type="entry name" value="FI17812P1-RELATED"/>
    <property type="match status" value="1"/>
</dbReference>
<dbReference type="PANTHER" id="PTHR11733">
    <property type="entry name" value="ZINC METALLOPROTEASE FAMILY M13 NEPRILYSIN-RELATED"/>
    <property type="match status" value="1"/>
</dbReference>
<keyword evidence="4" id="KW-1185">Reference proteome</keyword>
<comment type="similarity">
    <text evidence="1">Belongs to the peptidase M13 family.</text>
</comment>
<feature type="compositionally biased region" description="Basic residues" evidence="2">
    <location>
        <begin position="26"/>
        <end position="38"/>
    </location>
</feature>
<evidence type="ECO:0000313" key="5">
    <source>
        <dbReference type="WBParaSite" id="SPAL_0001503700.1"/>
    </source>
</evidence>
<dbReference type="AlphaFoldDB" id="A0A0N5CAX1"/>
<feature type="domain" description="Peptidase M13 C-terminal" evidence="3">
    <location>
        <begin position="291"/>
        <end position="495"/>
    </location>
</feature>
<dbReference type="InterPro" id="IPR024079">
    <property type="entry name" value="MetalloPept_cat_dom_sf"/>
</dbReference>
<evidence type="ECO:0000256" key="1">
    <source>
        <dbReference type="ARBA" id="ARBA00007357"/>
    </source>
</evidence>
<proteinExistence type="inferred from homology"/>
<dbReference type="Proteomes" id="UP000046392">
    <property type="component" value="Unplaced"/>
</dbReference>
<organism evidence="4 5">
    <name type="scientific">Strongyloides papillosus</name>
    <name type="common">Intestinal threadworm</name>
    <dbReference type="NCBI Taxonomy" id="174720"/>
    <lineage>
        <taxon>Eukaryota</taxon>
        <taxon>Metazoa</taxon>
        <taxon>Ecdysozoa</taxon>
        <taxon>Nematoda</taxon>
        <taxon>Chromadorea</taxon>
        <taxon>Rhabditida</taxon>
        <taxon>Tylenchina</taxon>
        <taxon>Panagrolaimomorpha</taxon>
        <taxon>Strongyloidoidea</taxon>
        <taxon>Strongyloididae</taxon>
        <taxon>Strongyloides</taxon>
    </lineage>
</organism>
<dbReference type="Gene3D" id="3.40.390.10">
    <property type="entry name" value="Collagenase (Catalytic Domain)"/>
    <property type="match status" value="2"/>
</dbReference>
<feature type="region of interest" description="Disordered" evidence="2">
    <location>
        <begin position="1"/>
        <end position="41"/>
    </location>
</feature>
<dbReference type="GO" id="GO:0016485">
    <property type="term" value="P:protein processing"/>
    <property type="evidence" value="ECO:0007669"/>
    <property type="project" value="TreeGrafter"/>
</dbReference>
<sequence>MNGMTIDIKFNPVTTKPDLEVSSKSPGRKRPTVGRRRPTPTEEVVTEIPSTTIDLEASSESLSEFVDKSVDPCDDFYQFTCGTYIKNNPVKEKERPKGPILGNETEFYEFAKSIMVKPQYTNSTALIKINRFLKKCLPLRGREKSTCMVFLYIFGQYFFASAYLNEYANNKEFEMKYDNVDILVNKIIEEFALILLYEKDDLLDVRTKQNYLTKLGNMKFSREALRFVYNIKQTDECYNHFPLEDYHPVKTIYMNVILGNLFMPRKKEGQRFSCSDFFLKTNFLSSITGVNALYFHSKNAVFLLPKFLDKPFFDINYPDSFKYGSIGFVIGHEIIHGYDGYGIHFNYEGKVERHMTSNVTKIKFRKKSKCFSEQYRNSTGRKFTRFVDVDQLISDNGGIKIAHRAFMKHLKNREANEALIPGFEEYDSEQLFFINFGKTFCVSMAESITVNGTKRAVTNPTRLRIINTLSNYAPFSKAFNCRRGSRMNPTNKCELWMH</sequence>
<dbReference type="GO" id="GO:0005886">
    <property type="term" value="C:plasma membrane"/>
    <property type="evidence" value="ECO:0007669"/>
    <property type="project" value="TreeGrafter"/>
</dbReference>
<dbReference type="Pfam" id="PF01431">
    <property type="entry name" value="Peptidase_M13"/>
    <property type="match status" value="1"/>
</dbReference>
<evidence type="ECO:0000313" key="4">
    <source>
        <dbReference type="Proteomes" id="UP000046392"/>
    </source>
</evidence>
<name>A0A0N5CAX1_STREA</name>
<dbReference type="WBParaSite" id="SPAL_0001503700.1">
    <property type="protein sequence ID" value="SPAL_0001503700.1"/>
    <property type="gene ID" value="SPAL_0001503700"/>
</dbReference>